<dbReference type="Proteomes" id="UP000323392">
    <property type="component" value="Unassembled WGS sequence"/>
</dbReference>
<accession>A0A150FQ88</accession>
<dbReference type="SMART" id="SM00260">
    <property type="entry name" value="CheW"/>
    <property type="match status" value="1"/>
</dbReference>
<keyword evidence="5" id="KW-1185">Reference proteome</keyword>
<comment type="caution">
    <text evidence="2">The sequence shown here is derived from an EMBL/GenBank/DDBJ whole genome shotgun (WGS) entry which is preliminary data.</text>
</comment>
<dbReference type="GO" id="GO:0006935">
    <property type="term" value="P:chemotaxis"/>
    <property type="evidence" value="ECO:0007669"/>
    <property type="project" value="InterPro"/>
</dbReference>
<dbReference type="EMBL" id="FRBG01000003">
    <property type="protein sequence ID" value="SHK60375.1"/>
    <property type="molecule type" value="Genomic_DNA"/>
</dbReference>
<reference evidence="2 4" key="1">
    <citation type="submission" date="2016-02" db="EMBL/GenBank/DDBJ databases">
        <title>Draft genome sequence for Clostridium paradoxum JW-YL-7.</title>
        <authorList>
            <person name="Utturkar S.M."/>
            <person name="Lancaster A."/>
            <person name="Poole F.L."/>
            <person name="Adams M.W."/>
            <person name="Brown S.D."/>
        </authorList>
    </citation>
    <scope>NUCLEOTIDE SEQUENCE [LARGE SCALE GENOMIC DNA]</scope>
    <source>
        <strain evidence="2 4">JW-YL-7</strain>
    </source>
</reference>
<dbReference type="PANTHER" id="PTHR22617:SF23">
    <property type="entry name" value="CHEMOTAXIS PROTEIN CHEW"/>
    <property type="match status" value="1"/>
</dbReference>
<name>A0A150FQ88_CLOPD</name>
<gene>
    <name evidence="2" type="ORF">JWYL7_0866</name>
    <name evidence="3" type="ORF">SAMN05661008_00531</name>
</gene>
<evidence type="ECO:0000313" key="5">
    <source>
        <dbReference type="Proteomes" id="UP000323392"/>
    </source>
</evidence>
<dbReference type="InterPro" id="IPR039315">
    <property type="entry name" value="CheW"/>
</dbReference>
<evidence type="ECO:0000313" key="3">
    <source>
        <dbReference type="EMBL" id="SHK60375.1"/>
    </source>
</evidence>
<proteinExistence type="predicted"/>
<dbReference type="PROSITE" id="PS50851">
    <property type="entry name" value="CHEW"/>
    <property type="match status" value="1"/>
</dbReference>
<evidence type="ECO:0000259" key="1">
    <source>
        <dbReference type="PROSITE" id="PS50851"/>
    </source>
</evidence>
<dbReference type="PATRIC" id="fig|1121328.3.peg.872"/>
<dbReference type="GO" id="GO:0005829">
    <property type="term" value="C:cytosol"/>
    <property type="evidence" value="ECO:0007669"/>
    <property type="project" value="TreeGrafter"/>
</dbReference>
<protein>
    <submittedName>
        <fullName evidence="2">CheW protein</fullName>
    </submittedName>
    <submittedName>
        <fullName evidence="3">Purine-binding chemotaxis protein CheW</fullName>
    </submittedName>
</protein>
<sequence>MKNNESQYVVFRLGEEYYGINIEYVQTIERMMNITRVPKTEKYVKGVINLRGEIVPVIDLKDRFNLLSGEYTNDTRIIVNRIDDILIGFIVDSASEVKEITEENIDYNIVDDNFNDGFVKGIGKLEDRIVILIDEHKILDVK</sequence>
<dbReference type="InterPro" id="IPR036061">
    <property type="entry name" value="CheW-like_dom_sf"/>
</dbReference>
<dbReference type="RefSeq" id="WP_066069571.1">
    <property type="nucleotide sequence ID" value="NZ_FRBG01000003.1"/>
</dbReference>
<dbReference type="Gene3D" id="2.30.30.40">
    <property type="entry name" value="SH3 Domains"/>
    <property type="match status" value="1"/>
</dbReference>
<dbReference type="CDD" id="cd00732">
    <property type="entry name" value="CheW"/>
    <property type="match status" value="1"/>
</dbReference>
<evidence type="ECO:0000313" key="2">
    <source>
        <dbReference type="EMBL" id="KXZ39791.1"/>
    </source>
</evidence>
<dbReference type="Pfam" id="PF01584">
    <property type="entry name" value="CheW"/>
    <property type="match status" value="1"/>
</dbReference>
<dbReference type="SUPFAM" id="SSF50341">
    <property type="entry name" value="CheW-like"/>
    <property type="match status" value="1"/>
</dbReference>
<dbReference type="Gene3D" id="2.40.50.180">
    <property type="entry name" value="CheA-289, Domain 4"/>
    <property type="match status" value="1"/>
</dbReference>
<dbReference type="PANTHER" id="PTHR22617">
    <property type="entry name" value="CHEMOTAXIS SENSOR HISTIDINE KINASE-RELATED"/>
    <property type="match status" value="1"/>
</dbReference>
<dbReference type="Proteomes" id="UP000092605">
    <property type="component" value="Unassembled WGS sequence"/>
</dbReference>
<dbReference type="EMBL" id="LSFY01000001">
    <property type="protein sequence ID" value="KXZ39791.1"/>
    <property type="molecule type" value="Genomic_DNA"/>
</dbReference>
<organism evidence="2 4">
    <name type="scientific">Alkalithermobacter thermoalcaliphilus JW-YL-7 = DSM 7308</name>
    <dbReference type="NCBI Taxonomy" id="1121328"/>
    <lineage>
        <taxon>Bacteria</taxon>
        <taxon>Bacillati</taxon>
        <taxon>Bacillota</taxon>
        <taxon>Clostridia</taxon>
        <taxon>Peptostreptococcales</taxon>
        <taxon>Tepidibacteraceae</taxon>
        <taxon>Alkalithermobacter</taxon>
    </lineage>
</organism>
<dbReference type="STRING" id="1121328.JWYL7_0866"/>
<dbReference type="GO" id="GO:0007165">
    <property type="term" value="P:signal transduction"/>
    <property type="evidence" value="ECO:0007669"/>
    <property type="project" value="InterPro"/>
</dbReference>
<reference evidence="3 5" key="2">
    <citation type="submission" date="2016-11" db="EMBL/GenBank/DDBJ databases">
        <authorList>
            <person name="Varghese N."/>
            <person name="Submissions S."/>
        </authorList>
    </citation>
    <scope>NUCLEOTIDE SEQUENCE [LARGE SCALE GENOMIC DNA]</scope>
    <source>
        <strain evidence="3 5">DSM 7308</strain>
    </source>
</reference>
<dbReference type="InterPro" id="IPR002545">
    <property type="entry name" value="CheW-lke_dom"/>
</dbReference>
<feature type="domain" description="CheW-like" evidence="1">
    <location>
        <begin position="5"/>
        <end position="142"/>
    </location>
</feature>
<dbReference type="OrthoDB" id="9794382at2"/>
<dbReference type="AlphaFoldDB" id="A0A150FQ88"/>
<evidence type="ECO:0000313" key="4">
    <source>
        <dbReference type="Proteomes" id="UP000092605"/>
    </source>
</evidence>